<proteinExistence type="predicted"/>
<protein>
    <submittedName>
        <fullName evidence="2">Uncharacterized protein</fullName>
    </submittedName>
</protein>
<organism evidence="2 3">
    <name type="scientific">Brachionus calyciflorus</name>
    <dbReference type="NCBI Taxonomy" id="104777"/>
    <lineage>
        <taxon>Eukaryota</taxon>
        <taxon>Metazoa</taxon>
        <taxon>Spiralia</taxon>
        <taxon>Gnathifera</taxon>
        <taxon>Rotifera</taxon>
        <taxon>Eurotatoria</taxon>
        <taxon>Monogononta</taxon>
        <taxon>Pseudotrocha</taxon>
        <taxon>Ploima</taxon>
        <taxon>Brachionidae</taxon>
        <taxon>Brachionus</taxon>
    </lineage>
</organism>
<accession>A0A813MA09</accession>
<keyword evidence="3" id="KW-1185">Reference proteome</keyword>
<evidence type="ECO:0000256" key="1">
    <source>
        <dbReference type="SAM" id="MobiDB-lite"/>
    </source>
</evidence>
<feature type="compositionally biased region" description="Basic and acidic residues" evidence="1">
    <location>
        <begin position="345"/>
        <end position="354"/>
    </location>
</feature>
<feature type="region of interest" description="Disordered" evidence="1">
    <location>
        <begin position="414"/>
        <end position="451"/>
    </location>
</feature>
<feature type="region of interest" description="Disordered" evidence="1">
    <location>
        <begin position="382"/>
        <end position="401"/>
    </location>
</feature>
<feature type="compositionally biased region" description="Polar residues" evidence="1">
    <location>
        <begin position="155"/>
        <end position="167"/>
    </location>
</feature>
<sequence length="604" mass="69062">METKAEDSIHFLRLRLNDAFSEKKNLNKFKSTSMENFNTATTTSNYQPFDALGARRKMFNEMSSSTLTLRPQANYNNPPPQNYAPNYAQPAANLDTMFNGTIEGSMSPVANPALGTAAFSETIVSSNVEDLIDVMAKRRLAIKNLENEMNRQHQRGSSLVKSYNPNPSRIDVNSRPPLDIYNPYNDRENTRNNLSYDPQVSFQGRAPVRNLNDPYYDGQKPPNNIISNIEYPSDTNREIYSTYLVDSIKPHYSARRLVSGKPYPSNQTIQPSLTQPNPALNKPIIPNNQSSFIPNYNQTNSQPILENYRQQPLQPIQPPQSVQPIVNNYGPVYNQPLLNPSTDPDLTKRQRENLPNENNLKKISTQSMSHVNSNSLLNQKNATSRQSGLFNGKTQNNPDEQLDSDQAIFENNTPRAARPNFYLSENNASDARHTNRRSRLGNDVSQNVTPRENFTNDTFQIDLTKGTNTNNQVTNRRLSETYRIKSKIEQKFPKLYDRQRLFWAAGTIVRFLMRIKIKSQRSSKMLDRTGSASIFRIRLLEIMTAVHRVYLEPEGPIYTSLMSFVRNENDMNALFDPDNLIHKQCIETLCLSVEELVQRITEFM</sequence>
<name>A0A813MA09_9BILA</name>
<dbReference type="Proteomes" id="UP000663879">
    <property type="component" value="Unassembled WGS sequence"/>
</dbReference>
<feature type="region of interest" description="Disordered" evidence="1">
    <location>
        <begin position="316"/>
        <end position="372"/>
    </location>
</feature>
<feature type="region of interest" description="Disordered" evidence="1">
    <location>
        <begin position="147"/>
        <end position="198"/>
    </location>
</feature>
<comment type="caution">
    <text evidence="2">The sequence shown here is derived from an EMBL/GenBank/DDBJ whole genome shotgun (WGS) entry which is preliminary data.</text>
</comment>
<feature type="non-terminal residue" evidence="2">
    <location>
        <position position="1"/>
    </location>
</feature>
<dbReference type="EMBL" id="CAJNOC010000150">
    <property type="protein sequence ID" value="CAF0719775.1"/>
    <property type="molecule type" value="Genomic_DNA"/>
</dbReference>
<dbReference type="AlphaFoldDB" id="A0A813MA09"/>
<dbReference type="OrthoDB" id="5969023at2759"/>
<feature type="compositionally biased region" description="Polar residues" evidence="1">
    <location>
        <begin position="382"/>
        <end position="399"/>
    </location>
</feature>
<feature type="compositionally biased region" description="Polar residues" evidence="1">
    <location>
        <begin position="355"/>
        <end position="372"/>
    </location>
</feature>
<reference evidence="2" key="1">
    <citation type="submission" date="2021-02" db="EMBL/GenBank/DDBJ databases">
        <authorList>
            <person name="Nowell W R."/>
        </authorList>
    </citation>
    <scope>NUCLEOTIDE SEQUENCE</scope>
    <source>
        <strain evidence="2">Ploen Becks lab</strain>
    </source>
</reference>
<gene>
    <name evidence="2" type="ORF">OXX778_LOCUS2067</name>
</gene>
<evidence type="ECO:0000313" key="3">
    <source>
        <dbReference type="Proteomes" id="UP000663879"/>
    </source>
</evidence>
<evidence type="ECO:0000313" key="2">
    <source>
        <dbReference type="EMBL" id="CAF0719775.1"/>
    </source>
</evidence>